<evidence type="ECO:0008006" key="4">
    <source>
        <dbReference type="Google" id="ProtNLM"/>
    </source>
</evidence>
<name>A0A5C4NTA7_9BURK</name>
<evidence type="ECO:0000313" key="2">
    <source>
        <dbReference type="EMBL" id="TNC75927.1"/>
    </source>
</evidence>
<dbReference type="RefSeq" id="WP_139091375.1">
    <property type="nucleotide sequence ID" value="NZ_VDGE01000006.1"/>
</dbReference>
<sequence>MTTYKNFASALWRTLIAGVAAGVLLTGCAMTPNGRGGVLMGLDTAELFGTPISTFRLRDGTEGTLRKDPQGKYSIKLSQAFRVVPLANAITARVARVENVGERTVVIVETQERGCAYRYEVLAFQGTDVLQWTVGNCKDRPRVELAADGKSLNIDFPNYNRLSRMIYTDNRLLNASVAVPPGVDTRAQPFADDALRGTGPAIATLPGSGSDSGRVIPAPPAPASTRAPAAAPKAASRASAKARRQDTPARVATPAAISLPAQRSAAPAPAAPMIFQAEEIKPVVIDLRK</sequence>
<dbReference type="PROSITE" id="PS51257">
    <property type="entry name" value="PROKAR_LIPOPROTEIN"/>
    <property type="match status" value="1"/>
</dbReference>
<evidence type="ECO:0000256" key="1">
    <source>
        <dbReference type="SAM" id="MobiDB-lite"/>
    </source>
</evidence>
<reference evidence="2 3" key="1">
    <citation type="submission" date="2019-06" db="EMBL/GenBank/DDBJ databases">
        <title>Genome sequence of Janthinobacterium lividum UCD_MED1.</title>
        <authorList>
            <person name="De Leon M.E."/>
            <person name="Jospin G."/>
        </authorList>
    </citation>
    <scope>NUCLEOTIDE SEQUENCE [LARGE SCALE GENOMIC DNA]</scope>
    <source>
        <strain evidence="2 3">UCD_MED1</strain>
    </source>
</reference>
<accession>A0A5C4NTA7</accession>
<feature type="region of interest" description="Disordered" evidence="1">
    <location>
        <begin position="204"/>
        <end position="256"/>
    </location>
</feature>
<gene>
    <name evidence="2" type="ORF">FHI69_16925</name>
</gene>
<protein>
    <recommendedName>
        <fullName evidence="4">Lipoprotein</fullName>
    </recommendedName>
</protein>
<proteinExistence type="predicted"/>
<dbReference type="AlphaFoldDB" id="A0A5C4NTA7"/>
<dbReference type="EMBL" id="VDGE01000006">
    <property type="protein sequence ID" value="TNC75927.1"/>
    <property type="molecule type" value="Genomic_DNA"/>
</dbReference>
<feature type="compositionally biased region" description="Low complexity" evidence="1">
    <location>
        <begin position="223"/>
        <end position="239"/>
    </location>
</feature>
<dbReference type="Proteomes" id="UP000305681">
    <property type="component" value="Unassembled WGS sequence"/>
</dbReference>
<evidence type="ECO:0000313" key="3">
    <source>
        <dbReference type="Proteomes" id="UP000305681"/>
    </source>
</evidence>
<comment type="caution">
    <text evidence="2">The sequence shown here is derived from an EMBL/GenBank/DDBJ whole genome shotgun (WGS) entry which is preliminary data.</text>
</comment>
<organism evidence="2 3">
    <name type="scientific">Janthinobacterium lividum</name>
    <dbReference type="NCBI Taxonomy" id="29581"/>
    <lineage>
        <taxon>Bacteria</taxon>
        <taxon>Pseudomonadati</taxon>
        <taxon>Pseudomonadota</taxon>
        <taxon>Betaproteobacteria</taxon>
        <taxon>Burkholderiales</taxon>
        <taxon>Oxalobacteraceae</taxon>
        <taxon>Janthinobacterium</taxon>
    </lineage>
</organism>